<keyword evidence="4" id="KW-1185">Reference proteome</keyword>
<evidence type="ECO:0000259" key="1">
    <source>
        <dbReference type="Pfam" id="PF13843"/>
    </source>
</evidence>
<organism evidence="2 4">
    <name type="scientific">Parelaphostrongylus tenuis</name>
    <name type="common">Meningeal worm</name>
    <dbReference type="NCBI Taxonomy" id="148309"/>
    <lineage>
        <taxon>Eukaryota</taxon>
        <taxon>Metazoa</taxon>
        <taxon>Ecdysozoa</taxon>
        <taxon>Nematoda</taxon>
        <taxon>Chromadorea</taxon>
        <taxon>Rhabditida</taxon>
        <taxon>Rhabditina</taxon>
        <taxon>Rhabditomorpha</taxon>
        <taxon>Strongyloidea</taxon>
        <taxon>Metastrongylidae</taxon>
        <taxon>Parelaphostrongylus</taxon>
    </lineage>
</organism>
<dbReference type="AlphaFoldDB" id="A0AAD5WGY2"/>
<gene>
    <name evidence="2" type="ORF">KIN20_031046</name>
    <name evidence="3" type="ORF">KIN20_031050</name>
</gene>
<feature type="domain" description="PiggyBac transposable element-derived protein" evidence="1">
    <location>
        <begin position="51"/>
        <end position="101"/>
    </location>
</feature>
<evidence type="ECO:0000313" key="3">
    <source>
        <dbReference type="EMBL" id="KAJ1369564.1"/>
    </source>
</evidence>
<reference evidence="2" key="1">
    <citation type="submission" date="2021-06" db="EMBL/GenBank/DDBJ databases">
        <title>Parelaphostrongylus tenuis whole genome reference sequence.</title>
        <authorList>
            <person name="Garwood T.J."/>
            <person name="Larsen P.A."/>
            <person name="Fountain-Jones N.M."/>
            <person name="Garbe J.R."/>
            <person name="Macchietto M.G."/>
            <person name="Kania S.A."/>
            <person name="Gerhold R.W."/>
            <person name="Richards J.E."/>
            <person name="Wolf T.M."/>
        </authorList>
    </citation>
    <scope>NUCLEOTIDE SEQUENCE</scope>
    <source>
        <strain evidence="2">MNPRO001-30</strain>
        <tissue evidence="2">Meninges</tissue>
    </source>
</reference>
<protein>
    <recommendedName>
        <fullName evidence="1">PiggyBac transposable element-derived protein domain-containing protein</fullName>
    </recommendedName>
</protein>
<comment type="caution">
    <text evidence="2">The sequence shown here is derived from an EMBL/GenBank/DDBJ whole genome shotgun (WGS) entry which is preliminary data.</text>
</comment>
<proteinExistence type="predicted"/>
<dbReference type="EMBL" id="JAHQIW010006599">
    <property type="protein sequence ID" value="KAJ1369560.1"/>
    <property type="molecule type" value="Genomic_DNA"/>
</dbReference>
<dbReference type="Proteomes" id="UP001196413">
    <property type="component" value="Unassembled WGS sequence"/>
</dbReference>
<sequence>MAKRKIHRLMQEHSGWSWSVVSPMSKLFNRDHVGVQNLALLGRKSLVEHYELFMKDVWEMTVEQTNIYGHQKKEGWKDTTIEEMKIFLDLCLKMTFTQLPNHLRLLDQ</sequence>
<accession>A0AAD5WGY2</accession>
<evidence type="ECO:0000313" key="2">
    <source>
        <dbReference type="EMBL" id="KAJ1369560.1"/>
    </source>
</evidence>
<dbReference type="EMBL" id="JAHQIW010006599">
    <property type="protein sequence ID" value="KAJ1369564.1"/>
    <property type="molecule type" value="Genomic_DNA"/>
</dbReference>
<name>A0AAD5WGY2_PARTN</name>
<dbReference type="Pfam" id="PF13843">
    <property type="entry name" value="DDE_Tnp_1_7"/>
    <property type="match status" value="1"/>
</dbReference>
<dbReference type="InterPro" id="IPR029526">
    <property type="entry name" value="PGBD"/>
</dbReference>
<evidence type="ECO:0000313" key="4">
    <source>
        <dbReference type="Proteomes" id="UP001196413"/>
    </source>
</evidence>